<dbReference type="CDD" id="cd02966">
    <property type="entry name" value="TlpA_like_family"/>
    <property type="match status" value="1"/>
</dbReference>
<dbReference type="InterPro" id="IPR036249">
    <property type="entry name" value="Thioredoxin-like_sf"/>
</dbReference>
<organism evidence="5">
    <name type="scientific">Telmatobacter sp. DSM 110680</name>
    <dbReference type="NCBI Taxonomy" id="3036704"/>
    <lineage>
        <taxon>Bacteria</taxon>
        <taxon>Pseudomonadati</taxon>
        <taxon>Acidobacteriota</taxon>
        <taxon>Terriglobia</taxon>
        <taxon>Terriglobales</taxon>
        <taxon>Acidobacteriaceae</taxon>
        <taxon>Telmatobacter</taxon>
    </lineage>
</organism>
<dbReference type="GO" id="GO:0030313">
    <property type="term" value="C:cell envelope"/>
    <property type="evidence" value="ECO:0007669"/>
    <property type="project" value="UniProtKB-SubCell"/>
</dbReference>
<dbReference type="InterPro" id="IPR017937">
    <property type="entry name" value="Thioredoxin_CS"/>
</dbReference>
<dbReference type="InterPro" id="IPR050553">
    <property type="entry name" value="Thioredoxin_ResA/DsbE_sf"/>
</dbReference>
<dbReference type="SUPFAM" id="SSF52833">
    <property type="entry name" value="Thioredoxin-like"/>
    <property type="match status" value="1"/>
</dbReference>
<dbReference type="Gene3D" id="3.40.30.10">
    <property type="entry name" value="Glutaredoxin"/>
    <property type="match status" value="1"/>
</dbReference>
<dbReference type="PROSITE" id="PS00194">
    <property type="entry name" value="THIOREDOXIN_1"/>
    <property type="match status" value="1"/>
</dbReference>
<proteinExistence type="predicted"/>
<dbReference type="PANTHER" id="PTHR42852">
    <property type="entry name" value="THIOL:DISULFIDE INTERCHANGE PROTEIN DSBE"/>
    <property type="match status" value="1"/>
</dbReference>
<dbReference type="GO" id="GO:0017004">
    <property type="term" value="P:cytochrome complex assembly"/>
    <property type="evidence" value="ECO:0007669"/>
    <property type="project" value="UniProtKB-KW"/>
</dbReference>
<dbReference type="InterPro" id="IPR013740">
    <property type="entry name" value="Redoxin"/>
</dbReference>
<sequence>MDTDAHTKVGDKMPAINVDESPGGAFSLTAQTGKVVVVTFWATWCGPCQIEMPELEKQIWQKYRSNPDFAFVAIAREQDRDTVLHFRSTHTDLTFPLAWDPTRAAYAPLASGGIPRTYVVGRHGIISYQGFGYAYDSTAAIGRAVERALSEK</sequence>
<keyword evidence="3" id="KW-0676">Redox-active center</keyword>
<gene>
    <name evidence="5" type="ORF">P8935_01010</name>
</gene>
<reference evidence="5" key="1">
    <citation type="submission" date="2023-03" db="EMBL/GenBank/DDBJ databases">
        <title>Edaphobacter sp.</title>
        <authorList>
            <person name="Huber K.J."/>
            <person name="Papendorf J."/>
            <person name="Pilke C."/>
            <person name="Bunk B."/>
            <person name="Sproeer C."/>
            <person name="Pester M."/>
        </authorList>
    </citation>
    <scope>NUCLEOTIDE SEQUENCE</scope>
    <source>
        <strain evidence="5">DSM 110680</strain>
    </source>
</reference>
<evidence type="ECO:0000259" key="4">
    <source>
        <dbReference type="PROSITE" id="PS51352"/>
    </source>
</evidence>
<comment type="subcellular location">
    <subcellularLocation>
        <location evidence="1">Cell envelope</location>
    </subcellularLocation>
</comment>
<evidence type="ECO:0000256" key="3">
    <source>
        <dbReference type="ARBA" id="ARBA00023284"/>
    </source>
</evidence>
<keyword evidence="2" id="KW-0201">Cytochrome c-type biogenesis</keyword>
<dbReference type="AlphaFoldDB" id="A0AAU7DJR8"/>
<protein>
    <submittedName>
        <fullName evidence="5">TlpA disulfide reductase family protein</fullName>
    </submittedName>
</protein>
<dbReference type="InterPro" id="IPR013766">
    <property type="entry name" value="Thioredoxin_domain"/>
</dbReference>
<dbReference type="GO" id="GO:0016491">
    <property type="term" value="F:oxidoreductase activity"/>
    <property type="evidence" value="ECO:0007669"/>
    <property type="project" value="InterPro"/>
</dbReference>
<dbReference type="RefSeq" id="WP_348263150.1">
    <property type="nucleotide sequence ID" value="NZ_CP121196.1"/>
</dbReference>
<evidence type="ECO:0000313" key="5">
    <source>
        <dbReference type="EMBL" id="XBH17924.1"/>
    </source>
</evidence>
<name>A0AAU7DJR8_9BACT</name>
<dbReference type="EMBL" id="CP121196">
    <property type="protein sequence ID" value="XBH17924.1"/>
    <property type="molecule type" value="Genomic_DNA"/>
</dbReference>
<evidence type="ECO:0000256" key="1">
    <source>
        <dbReference type="ARBA" id="ARBA00004196"/>
    </source>
</evidence>
<evidence type="ECO:0000256" key="2">
    <source>
        <dbReference type="ARBA" id="ARBA00022748"/>
    </source>
</evidence>
<dbReference type="PROSITE" id="PS51352">
    <property type="entry name" value="THIOREDOXIN_2"/>
    <property type="match status" value="1"/>
</dbReference>
<dbReference type="PANTHER" id="PTHR42852:SF13">
    <property type="entry name" value="PROTEIN DIPZ"/>
    <property type="match status" value="1"/>
</dbReference>
<accession>A0AAU7DJR8</accession>
<dbReference type="Pfam" id="PF08534">
    <property type="entry name" value="Redoxin"/>
    <property type="match status" value="1"/>
</dbReference>
<feature type="domain" description="Thioredoxin" evidence="4">
    <location>
        <begin position="7"/>
        <end position="150"/>
    </location>
</feature>